<organism evidence="2 3">
    <name type="scientific">Ambispora leptoticha</name>
    <dbReference type="NCBI Taxonomy" id="144679"/>
    <lineage>
        <taxon>Eukaryota</taxon>
        <taxon>Fungi</taxon>
        <taxon>Fungi incertae sedis</taxon>
        <taxon>Mucoromycota</taxon>
        <taxon>Glomeromycotina</taxon>
        <taxon>Glomeromycetes</taxon>
        <taxon>Archaeosporales</taxon>
        <taxon>Ambisporaceae</taxon>
        <taxon>Ambispora</taxon>
    </lineage>
</organism>
<accession>A0A9N9FGK2</accession>
<keyword evidence="3" id="KW-1185">Reference proteome</keyword>
<protein>
    <submittedName>
        <fullName evidence="2">13208_t:CDS:1</fullName>
    </submittedName>
</protein>
<dbReference type="AlphaFoldDB" id="A0A9N9FGK2"/>
<reference evidence="2" key="1">
    <citation type="submission" date="2021-06" db="EMBL/GenBank/DDBJ databases">
        <authorList>
            <person name="Kallberg Y."/>
            <person name="Tangrot J."/>
            <person name="Rosling A."/>
        </authorList>
    </citation>
    <scope>NUCLEOTIDE SEQUENCE</scope>
    <source>
        <strain evidence="2">FL130A</strain>
    </source>
</reference>
<comment type="caution">
    <text evidence="2">The sequence shown here is derived from an EMBL/GenBank/DDBJ whole genome shotgun (WGS) entry which is preliminary data.</text>
</comment>
<sequence>MGNSSPLHAAVEDSVEGKYIFGKFVFVRSRLVEDNHVSKTAIAANGTHRSEEAKTKRKTVTVKIIKRERRDQETRKKSSMAKEERGEHKHNETNKK</sequence>
<feature type="compositionally biased region" description="Basic and acidic residues" evidence="1">
    <location>
        <begin position="68"/>
        <end position="96"/>
    </location>
</feature>
<gene>
    <name evidence="2" type="ORF">ALEPTO_LOCUS5105</name>
</gene>
<feature type="compositionally biased region" description="Basic residues" evidence="1">
    <location>
        <begin position="55"/>
        <end position="67"/>
    </location>
</feature>
<name>A0A9N9FGK2_9GLOM</name>
<dbReference type="Proteomes" id="UP000789508">
    <property type="component" value="Unassembled WGS sequence"/>
</dbReference>
<evidence type="ECO:0000256" key="1">
    <source>
        <dbReference type="SAM" id="MobiDB-lite"/>
    </source>
</evidence>
<evidence type="ECO:0000313" key="3">
    <source>
        <dbReference type="Proteomes" id="UP000789508"/>
    </source>
</evidence>
<proteinExistence type="predicted"/>
<evidence type="ECO:0000313" key="2">
    <source>
        <dbReference type="EMBL" id="CAG8534552.1"/>
    </source>
</evidence>
<dbReference type="EMBL" id="CAJVPS010001345">
    <property type="protein sequence ID" value="CAG8534552.1"/>
    <property type="molecule type" value="Genomic_DNA"/>
</dbReference>
<feature type="region of interest" description="Disordered" evidence="1">
    <location>
        <begin position="45"/>
        <end position="96"/>
    </location>
</feature>